<dbReference type="Proteomes" id="UP001597347">
    <property type="component" value="Unassembled WGS sequence"/>
</dbReference>
<gene>
    <name evidence="2" type="ORF">ACFSBI_12275</name>
</gene>
<evidence type="ECO:0008006" key="4">
    <source>
        <dbReference type="Google" id="ProtNLM"/>
    </source>
</evidence>
<organism evidence="2 3">
    <name type="scientific">Amnibacterium endophyticum</name>
    <dbReference type="NCBI Taxonomy" id="2109337"/>
    <lineage>
        <taxon>Bacteria</taxon>
        <taxon>Bacillati</taxon>
        <taxon>Actinomycetota</taxon>
        <taxon>Actinomycetes</taxon>
        <taxon>Micrococcales</taxon>
        <taxon>Microbacteriaceae</taxon>
        <taxon>Amnibacterium</taxon>
    </lineage>
</organism>
<dbReference type="InterPro" id="IPR013783">
    <property type="entry name" value="Ig-like_fold"/>
</dbReference>
<protein>
    <recommendedName>
        <fullName evidence="4">Bacterial Ig domain-containing protein</fullName>
    </recommendedName>
</protein>
<evidence type="ECO:0000256" key="1">
    <source>
        <dbReference type="SAM" id="SignalP"/>
    </source>
</evidence>
<dbReference type="RefSeq" id="WP_377935330.1">
    <property type="nucleotide sequence ID" value="NZ_JBHUEA010000019.1"/>
</dbReference>
<feature type="chain" id="PRO_5047541502" description="Bacterial Ig domain-containing protein" evidence="1">
    <location>
        <begin position="28"/>
        <end position="256"/>
    </location>
</feature>
<keyword evidence="1" id="KW-0732">Signal</keyword>
<feature type="signal peptide" evidence="1">
    <location>
        <begin position="1"/>
        <end position="27"/>
    </location>
</feature>
<comment type="caution">
    <text evidence="2">The sequence shown here is derived from an EMBL/GenBank/DDBJ whole genome shotgun (WGS) entry which is preliminary data.</text>
</comment>
<evidence type="ECO:0000313" key="3">
    <source>
        <dbReference type="Proteomes" id="UP001597347"/>
    </source>
</evidence>
<evidence type="ECO:0000313" key="2">
    <source>
        <dbReference type="EMBL" id="MFD1722326.1"/>
    </source>
</evidence>
<reference evidence="3" key="1">
    <citation type="journal article" date="2019" name="Int. J. Syst. Evol. Microbiol.">
        <title>The Global Catalogue of Microorganisms (GCM) 10K type strain sequencing project: providing services to taxonomists for standard genome sequencing and annotation.</title>
        <authorList>
            <consortium name="The Broad Institute Genomics Platform"/>
            <consortium name="The Broad Institute Genome Sequencing Center for Infectious Disease"/>
            <person name="Wu L."/>
            <person name="Ma J."/>
        </authorList>
    </citation>
    <scope>NUCLEOTIDE SEQUENCE [LARGE SCALE GENOMIC DNA]</scope>
    <source>
        <strain evidence="3">CGMCC 1.12471</strain>
    </source>
</reference>
<proteinExistence type="predicted"/>
<dbReference type="EMBL" id="JBHUEA010000019">
    <property type="protein sequence ID" value="MFD1722326.1"/>
    <property type="molecule type" value="Genomic_DNA"/>
</dbReference>
<accession>A0ABW4LG46</accession>
<dbReference type="Gene3D" id="2.60.40.10">
    <property type="entry name" value="Immunoglobulins"/>
    <property type="match status" value="1"/>
</dbReference>
<sequence>MKFSRALAAAATALALVLGGGAVSASADPVPQPLTLLTPTTGVKVASPYVTFTWQAPADQEQAIVRVSRSKRTKGGLLPLSGRNSITGYVDSSAGTFRDARYSYSPDTYYWQVTARDAAGNTYRSAVRRFVVPVFFQLSKMRAKAVREAGNGRRAVLVRGIMRCNYAEPQYYTQLTMVTTAGKRRLGRSITGYGNCLGMHPNKVETLVEPGSLKKGTKLTLKIRGRSTMDSTVRWGGAHIKKANGPVTTLHFTWRG</sequence>
<name>A0ABW4LG46_9MICO</name>
<keyword evidence="3" id="KW-1185">Reference proteome</keyword>